<dbReference type="InterPro" id="IPR004843">
    <property type="entry name" value="Calcineurin-like_PHP"/>
</dbReference>
<dbReference type="GO" id="GO:0005737">
    <property type="term" value="C:cytoplasm"/>
    <property type="evidence" value="ECO:0007669"/>
    <property type="project" value="TreeGrafter"/>
</dbReference>
<dbReference type="EMBL" id="RHPJ01000002">
    <property type="protein sequence ID" value="TGO05663.1"/>
    <property type="molecule type" value="Genomic_DNA"/>
</dbReference>
<dbReference type="Pfam" id="PF00149">
    <property type="entry name" value="Metallophos"/>
    <property type="match status" value="1"/>
</dbReference>
<dbReference type="CDD" id="cd07423">
    <property type="entry name" value="MPP_Prp_like"/>
    <property type="match status" value="1"/>
</dbReference>
<dbReference type="GO" id="GO:0016791">
    <property type="term" value="F:phosphatase activity"/>
    <property type="evidence" value="ECO:0007669"/>
    <property type="project" value="TreeGrafter"/>
</dbReference>
<dbReference type="SUPFAM" id="SSF52540">
    <property type="entry name" value="P-loop containing nucleoside triphosphate hydrolases"/>
    <property type="match status" value="1"/>
</dbReference>
<dbReference type="Gene3D" id="3.30.470.30">
    <property type="entry name" value="DNA ligase/mRNA capping enzyme"/>
    <property type="match status" value="2"/>
</dbReference>
<dbReference type="Gene3D" id="3.60.21.10">
    <property type="match status" value="1"/>
</dbReference>
<dbReference type="SUPFAM" id="SSF56091">
    <property type="entry name" value="DNA ligase/mRNA capping enzyme, catalytic domain"/>
    <property type="match status" value="1"/>
</dbReference>
<dbReference type="RefSeq" id="WP_135849630.1">
    <property type="nucleotide sequence ID" value="NZ_RHPJ01000002.1"/>
</dbReference>
<dbReference type="Pfam" id="PF13671">
    <property type="entry name" value="AAA_33"/>
    <property type="match status" value="1"/>
</dbReference>
<dbReference type="PANTHER" id="PTHR42850">
    <property type="entry name" value="METALLOPHOSPHOESTERASE"/>
    <property type="match status" value="1"/>
</dbReference>
<dbReference type="PANTHER" id="PTHR42850:SF7">
    <property type="entry name" value="BIS(5'-NUCLEOSYL)-TETRAPHOSPHATASE PRPE [ASYMMETRICAL]"/>
    <property type="match status" value="1"/>
</dbReference>
<name>A0A4Z1E5A5_9MICO</name>
<keyword evidence="5" id="KW-1185">Reference proteome</keyword>
<dbReference type="AlphaFoldDB" id="A0A4Z1E5A5"/>
<dbReference type="NCBIfam" id="TIGR04075">
    <property type="entry name" value="bacter_Pnkp"/>
    <property type="match status" value="1"/>
</dbReference>
<protein>
    <submittedName>
        <fullName evidence="4">Serine/threonine protein phosphatase</fullName>
    </submittedName>
</protein>
<feature type="compositionally biased region" description="Gly residues" evidence="1">
    <location>
        <begin position="430"/>
        <end position="441"/>
    </location>
</feature>
<dbReference type="Proteomes" id="UP000297318">
    <property type="component" value="Unassembled WGS sequence"/>
</dbReference>
<evidence type="ECO:0000256" key="1">
    <source>
        <dbReference type="SAM" id="MobiDB-lite"/>
    </source>
</evidence>
<evidence type="ECO:0000259" key="2">
    <source>
        <dbReference type="Pfam" id="PF00149"/>
    </source>
</evidence>
<dbReference type="InterPro" id="IPR041780">
    <property type="entry name" value="MPP_PrpE-like"/>
</dbReference>
<accession>A0A4Z1E5A5</accession>
<feature type="region of interest" description="Disordered" evidence="1">
    <location>
        <begin position="425"/>
        <end position="446"/>
    </location>
</feature>
<dbReference type="InterPro" id="IPR032380">
    <property type="entry name" value="PNKP_ligase_dom"/>
</dbReference>
<organism evidence="4 5">
    <name type="scientific">Serinibacter arcticus</name>
    <dbReference type="NCBI Taxonomy" id="1655435"/>
    <lineage>
        <taxon>Bacteria</taxon>
        <taxon>Bacillati</taxon>
        <taxon>Actinomycetota</taxon>
        <taxon>Actinomycetes</taxon>
        <taxon>Micrococcales</taxon>
        <taxon>Beutenbergiaceae</taxon>
        <taxon>Serinibacter</taxon>
    </lineage>
</organism>
<dbReference type="InterPro" id="IPR029052">
    <property type="entry name" value="Metallo-depent_PP-like"/>
</dbReference>
<dbReference type="OrthoDB" id="9807890at2"/>
<dbReference type="SUPFAM" id="SSF56300">
    <property type="entry name" value="Metallo-dependent phosphatases"/>
    <property type="match status" value="1"/>
</dbReference>
<evidence type="ECO:0000313" key="5">
    <source>
        <dbReference type="Proteomes" id="UP000297318"/>
    </source>
</evidence>
<evidence type="ECO:0000313" key="4">
    <source>
        <dbReference type="EMBL" id="TGO05663.1"/>
    </source>
</evidence>
<dbReference type="InterPro" id="IPR024028">
    <property type="entry name" value="PNKP_bac"/>
</dbReference>
<evidence type="ECO:0000259" key="3">
    <source>
        <dbReference type="Pfam" id="PF16542"/>
    </source>
</evidence>
<reference evidence="4 5" key="1">
    <citation type="submission" date="2018-11" db="EMBL/GenBank/DDBJ databases">
        <title>Complete genome sequencing of the Actinobacteria Serinibacter sp. K3-2.</title>
        <authorList>
            <person name="Rakitin A.L."/>
            <person name="Beletsky A.V."/>
            <person name="Mardanov A.V."/>
            <person name="Ravin N.V."/>
            <person name="Gromova A.S."/>
            <person name="Filippova S.N."/>
            <person name="Gal'Chenko V.F."/>
        </authorList>
    </citation>
    <scope>NUCLEOTIDE SEQUENCE [LARGE SCALE GENOMIC DNA]</scope>
    <source>
        <strain evidence="4 5">K3-2</strain>
    </source>
</reference>
<dbReference type="InterPro" id="IPR027417">
    <property type="entry name" value="P-loop_NTPase"/>
</dbReference>
<comment type="caution">
    <text evidence="4">The sequence shown here is derived from an EMBL/GenBank/DDBJ whole genome shotgun (WGS) entry which is preliminary data.</text>
</comment>
<dbReference type="InterPro" id="IPR050126">
    <property type="entry name" value="Ap4A_hydrolase"/>
</dbReference>
<gene>
    <name evidence="4" type="ORF">SERN_1667</name>
</gene>
<feature type="domain" description="Calcineurin-like phosphoesterase" evidence="2">
    <location>
        <begin position="184"/>
        <end position="380"/>
    </location>
</feature>
<proteinExistence type="predicted"/>
<dbReference type="Gene3D" id="3.40.50.300">
    <property type="entry name" value="P-loop containing nucleotide triphosphate hydrolases"/>
    <property type="match status" value="1"/>
</dbReference>
<feature type="domain" description="Polynucleotide kinase-phosphatase ligase" evidence="3">
    <location>
        <begin position="481"/>
        <end position="869"/>
    </location>
</feature>
<sequence length="874" mass="93950">MSDTTLRVQDPSLVVLVGVSGSGKSTFAATHFGLYETVSSDHCRGVVSNDPNDQSVTPEAFALLHAIVGARLQRNLLTVVDATNVQPHARKELVALARTHDVLPVAIVLDVGADVAAARNRERPDRTFGSHVVDRQQGQLRKSLRGLQREGFRTVHHLRSEAEIAGVVIERVPLLTDRRHERGPFDAIGDVHGCLPELLTLLDELGYVVERDAVGRPVDAVHPQRRRVIFLGDLVDRGPDSPGVLRLAMGMVRAGHALAVPGNHEDKLVRALAGRDVTVSHGLETTLAQLAGETAEFREEVAQFCRDLVSHAVLDGGALVVAHAGLKQSYHNRASGRVRAFALYGDTTGESDEYGLPVRYPWAQDYRGDAVVLYGHTPVPRAEWVNGTMCLDTGCVFGGALSALRYPEREVVSVPATAEHYAPARPFPTGGVGSSDGGASGRTGAARPADVLDLRDVTGVRVVDTALLGRVSVPEENAAGALEVMSRFALPPRALPYLPPTMSPVATSTLPGHLEHPDEAFASYARDGVGTVVCEEKHMGSRAVVLVCRDDGGTRFGLAPGSPGVAWTRTGRRLLQPDLEGELLTRLRDAVATAGVWDRLDGATWVLLDTEIVPWSLKADELIREQFAGVGAAAAAVVPAALAALDAAAARGVDVGGLRTAVAGRAENAERFRDAYRRYRWDVDGLDGVQLAPFQVLASGRTEADAAEPGVGGSTHETRPHPWHLEIADALVAADPVLIRPTRRLVVDLADEASRSAGVAWWEELTGTGGEGMVVKPLANLVLADRGGRPLQPGLKVRGREYLRIVYGPDYTDEANLARLRQRHLGRKRSLAQREYALGLESLARLVRGEPTWRVHQPVFAVLALESEPVDPRL</sequence>
<dbReference type="Pfam" id="PF16542">
    <property type="entry name" value="PNKP_ligase"/>
    <property type="match status" value="1"/>
</dbReference>